<dbReference type="EMBL" id="CAJNOR010000911">
    <property type="protein sequence ID" value="CAF1034817.1"/>
    <property type="molecule type" value="Genomic_DNA"/>
</dbReference>
<dbReference type="PANTHER" id="PTHR16295">
    <property type="entry name" value="TRAF-TYPE ZINC FINGER PROTEIN-RELATED"/>
    <property type="match status" value="1"/>
</dbReference>
<reference evidence="2" key="1">
    <citation type="submission" date="2021-02" db="EMBL/GenBank/DDBJ databases">
        <authorList>
            <person name="Nowell W R."/>
        </authorList>
    </citation>
    <scope>NUCLEOTIDE SEQUENCE</scope>
</reference>
<evidence type="ECO:0000313" key="3">
    <source>
        <dbReference type="Proteomes" id="UP000663828"/>
    </source>
</evidence>
<dbReference type="InterPro" id="IPR051986">
    <property type="entry name" value="Innate_Immune_Apopt_Reg"/>
</dbReference>
<dbReference type="InterPro" id="IPR013083">
    <property type="entry name" value="Znf_RING/FYVE/PHD"/>
</dbReference>
<sequence>MAEGVSPTFAYILVSNLVFSPKDSNVSCSFCNKNFQSIDAISEHLMMCGNKTDQCPVCHKYVRRAIFAYHYENKCADPDTGSTNDHDYRKTELPRHSYYHGWQENCLRNPKNIRRTQQHGTNNSFYPDLNQLHTVNNSDYNGALIPCEYCQQGIEWNDYDRHIVRSLEVLVFTGSTRVRPCMFCDKELQESELADHLLICGNKTDECPRCRKFVRRAVFAYHYENRCVDPDELENETSAASNQRSISERIPAISSALQQSKIIIRCQFCHQQCEKVEQEIHENNCLRNPSNARAKKQQSRIDPTADSQLDYVNPSNQSTEIPCEFCRQLIQWEHYQQHTTACFQQYAERQHNESSTDNQNVATDLKHCKYCGDEPHAFSLSFHEKICQKNPDKAATEAQYQKAFRLPSLQS</sequence>
<evidence type="ECO:0000256" key="1">
    <source>
        <dbReference type="SAM" id="MobiDB-lite"/>
    </source>
</evidence>
<protein>
    <submittedName>
        <fullName evidence="2">Uncharacterized protein</fullName>
    </submittedName>
</protein>
<gene>
    <name evidence="2" type="ORF">XAT740_LOCUS14944</name>
</gene>
<dbReference type="GO" id="GO:0005739">
    <property type="term" value="C:mitochondrion"/>
    <property type="evidence" value="ECO:0007669"/>
    <property type="project" value="TreeGrafter"/>
</dbReference>
<keyword evidence="3" id="KW-1185">Reference proteome</keyword>
<organism evidence="2 3">
    <name type="scientific">Adineta ricciae</name>
    <name type="common">Rotifer</name>
    <dbReference type="NCBI Taxonomy" id="249248"/>
    <lineage>
        <taxon>Eukaryota</taxon>
        <taxon>Metazoa</taxon>
        <taxon>Spiralia</taxon>
        <taxon>Gnathifera</taxon>
        <taxon>Rotifera</taxon>
        <taxon>Eurotatoria</taxon>
        <taxon>Bdelloidea</taxon>
        <taxon>Adinetida</taxon>
        <taxon>Adinetidae</taxon>
        <taxon>Adineta</taxon>
    </lineage>
</organism>
<dbReference type="AlphaFoldDB" id="A0A814JAF6"/>
<accession>A0A814JAF6</accession>
<name>A0A814JAF6_ADIRI</name>
<comment type="caution">
    <text evidence="2">The sequence shown here is derived from an EMBL/GenBank/DDBJ whole genome shotgun (WGS) entry which is preliminary data.</text>
</comment>
<dbReference type="Gene3D" id="3.30.40.10">
    <property type="entry name" value="Zinc/RING finger domain, C3HC4 (zinc finger)"/>
    <property type="match status" value="2"/>
</dbReference>
<dbReference type="PANTHER" id="PTHR16295:SF10">
    <property type="entry name" value="EXPRESSED PROTEIN"/>
    <property type="match status" value="1"/>
</dbReference>
<dbReference type="Proteomes" id="UP000663828">
    <property type="component" value="Unassembled WGS sequence"/>
</dbReference>
<evidence type="ECO:0000313" key="2">
    <source>
        <dbReference type="EMBL" id="CAF1034817.1"/>
    </source>
</evidence>
<feature type="region of interest" description="Disordered" evidence="1">
    <location>
        <begin position="291"/>
        <end position="313"/>
    </location>
</feature>
<proteinExistence type="predicted"/>